<dbReference type="EMBL" id="SKFH01000005">
    <property type="protein sequence ID" value="TCZ73629.1"/>
    <property type="molecule type" value="Genomic_DNA"/>
</dbReference>
<sequence length="218" mass="23608">MRKTSFLLLGCLLLFAGTFAQTGRLKVGLETGFGVASLRGSSAYNDLVTARPSTYQGIYASWALNDRWFLRTGAGFSLNGAKQRNSVTFTDPNGVPNGTYQAYTNLPYLNVPLLAGVSFGPSKRLYAVAGPYVGFLLSAHDTYDGHEATDTKRLYEHTDFGVMGGLGVELPLHKRFGFTIEIRDQLGLTNISKPASGAGYPPLKNNAAHLIIGVNYKF</sequence>
<feature type="signal peptide" evidence="1">
    <location>
        <begin position="1"/>
        <end position="20"/>
    </location>
</feature>
<accession>A0A4R4E2K2</accession>
<organism evidence="3 4">
    <name type="scientific">Flaviaesturariibacter aridisoli</name>
    <dbReference type="NCBI Taxonomy" id="2545761"/>
    <lineage>
        <taxon>Bacteria</taxon>
        <taxon>Pseudomonadati</taxon>
        <taxon>Bacteroidota</taxon>
        <taxon>Chitinophagia</taxon>
        <taxon>Chitinophagales</taxon>
        <taxon>Chitinophagaceae</taxon>
        <taxon>Flaviaestuariibacter</taxon>
    </lineage>
</organism>
<evidence type="ECO:0000313" key="3">
    <source>
        <dbReference type="EMBL" id="TCZ73629.1"/>
    </source>
</evidence>
<name>A0A4R4E2K2_9BACT</name>
<dbReference type="InterPro" id="IPR025665">
    <property type="entry name" value="Beta-barrel_OMP_2"/>
</dbReference>
<keyword evidence="4" id="KW-1185">Reference proteome</keyword>
<evidence type="ECO:0000259" key="2">
    <source>
        <dbReference type="Pfam" id="PF13568"/>
    </source>
</evidence>
<feature type="chain" id="PRO_5020484071" evidence="1">
    <location>
        <begin position="21"/>
        <end position="218"/>
    </location>
</feature>
<dbReference type="RefSeq" id="WP_131851034.1">
    <property type="nucleotide sequence ID" value="NZ_SKFH01000005.1"/>
</dbReference>
<proteinExistence type="predicted"/>
<dbReference type="Proteomes" id="UP000295164">
    <property type="component" value="Unassembled WGS sequence"/>
</dbReference>
<evidence type="ECO:0000313" key="4">
    <source>
        <dbReference type="Proteomes" id="UP000295164"/>
    </source>
</evidence>
<dbReference type="SUPFAM" id="SSF56925">
    <property type="entry name" value="OMPA-like"/>
    <property type="match status" value="1"/>
</dbReference>
<evidence type="ECO:0000256" key="1">
    <source>
        <dbReference type="SAM" id="SignalP"/>
    </source>
</evidence>
<protein>
    <submittedName>
        <fullName evidence="3">PorT family protein</fullName>
    </submittedName>
</protein>
<gene>
    <name evidence="3" type="ORF">E0486_04930</name>
</gene>
<dbReference type="OrthoDB" id="947434at2"/>
<reference evidence="3 4" key="1">
    <citation type="submission" date="2019-03" db="EMBL/GenBank/DDBJ databases">
        <authorList>
            <person name="Kim M.K.M."/>
        </authorList>
    </citation>
    <scope>NUCLEOTIDE SEQUENCE [LARGE SCALE GENOMIC DNA]</scope>
    <source>
        <strain evidence="3 4">17J68-15</strain>
    </source>
</reference>
<dbReference type="AlphaFoldDB" id="A0A4R4E2K2"/>
<keyword evidence="1" id="KW-0732">Signal</keyword>
<comment type="caution">
    <text evidence="3">The sequence shown here is derived from an EMBL/GenBank/DDBJ whole genome shotgun (WGS) entry which is preliminary data.</text>
</comment>
<dbReference type="InterPro" id="IPR011250">
    <property type="entry name" value="OMP/PagP_B-barrel"/>
</dbReference>
<dbReference type="Pfam" id="PF13568">
    <property type="entry name" value="OMP_b-brl_2"/>
    <property type="match status" value="1"/>
</dbReference>
<feature type="domain" description="Outer membrane protein beta-barrel" evidence="2">
    <location>
        <begin position="19"/>
        <end position="191"/>
    </location>
</feature>